<evidence type="ECO:0000313" key="5">
    <source>
        <dbReference type="WBParaSite" id="ACAC_0001434501-mRNA-1"/>
    </source>
</evidence>
<dbReference type="SUPFAM" id="SSF63712">
    <property type="entry name" value="Nicotinic receptor ligand binding domain-like"/>
    <property type="match status" value="2"/>
</dbReference>
<dbReference type="GO" id="GO:0004888">
    <property type="term" value="F:transmembrane signaling receptor activity"/>
    <property type="evidence" value="ECO:0007669"/>
    <property type="project" value="InterPro"/>
</dbReference>
<dbReference type="InterPro" id="IPR006201">
    <property type="entry name" value="Neur_channel"/>
</dbReference>
<dbReference type="PROSITE" id="PS00236">
    <property type="entry name" value="NEUROTR_ION_CHANNEL"/>
    <property type="match status" value="1"/>
</dbReference>
<accession>A0A0K0DRF6</accession>
<dbReference type="Proteomes" id="UP000035642">
    <property type="component" value="Unassembled WGS sequence"/>
</dbReference>
<sequence>LLNGTGYNKFRIPEDDGMTIYVEIWIQAITSINELTNDFEMDIYITEKWLDPALNFENLSPCKGNTIEISSMVKRFTRQTITCSYSARTANLRAECNLSLNHQVLDRLWTPNSCFVNSKVAQIHDSPFRSVFLMLFPNGTVMVNYRVRVKGPCSLELSNFPLDLQTCGLIYERLNILRLEFRIPEKVDNVCCKLNTPKEHTNENNFNYNNQEVRMRWSNTDEPVRPMAPIVLPDFDLFKITANRKEELIPALSAISGGHVGRTACDDYVRTTVHLVFYAGIFTDVSYDFYQVAQLIRVMWAPNFPYHIHDHSFASFVTHMIRCAIQQPPYS</sequence>
<dbReference type="Pfam" id="PF02931">
    <property type="entry name" value="Neur_chan_LBD"/>
    <property type="match status" value="2"/>
</dbReference>
<dbReference type="WBParaSite" id="ACAC_0001434501-mRNA-1">
    <property type="protein sequence ID" value="ACAC_0001434501-mRNA-1"/>
    <property type="gene ID" value="ACAC_0001434501"/>
</dbReference>
<dbReference type="InterPro" id="IPR006202">
    <property type="entry name" value="Neur_chan_lig-bd"/>
</dbReference>
<proteinExistence type="predicted"/>
<organism evidence="4 5">
    <name type="scientific">Angiostrongylus cantonensis</name>
    <name type="common">Rat lungworm</name>
    <dbReference type="NCBI Taxonomy" id="6313"/>
    <lineage>
        <taxon>Eukaryota</taxon>
        <taxon>Metazoa</taxon>
        <taxon>Ecdysozoa</taxon>
        <taxon>Nematoda</taxon>
        <taxon>Chromadorea</taxon>
        <taxon>Rhabditida</taxon>
        <taxon>Rhabditina</taxon>
        <taxon>Rhabditomorpha</taxon>
        <taxon>Strongyloidea</taxon>
        <taxon>Metastrongylidae</taxon>
        <taxon>Angiostrongylus</taxon>
    </lineage>
</organism>
<reference evidence="5" key="2">
    <citation type="submission" date="2017-02" db="UniProtKB">
        <authorList>
            <consortium name="WormBaseParasite"/>
        </authorList>
    </citation>
    <scope>IDENTIFICATION</scope>
</reference>
<evidence type="ECO:0000313" key="4">
    <source>
        <dbReference type="Proteomes" id="UP000035642"/>
    </source>
</evidence>
<dbReference type="InterPro" id="IPR018000">
    <property type="entry name" value="Neurotransmitter_ion_chnl_CS"/>
</dbReference>
<dbReference type="PANTHER" id="PTHR18945">
    <property type="entry name" value="NEUROTRANSMITTER GATED ION CHANNEL"/>
    <property type="match status" value="1"/>
</dbReference>
<dbReference type="GO" id="GO:0005230">
    <property type="term" value="F:extracellular ligand-gated monoatomic ion channel activity"/>
    <property type="evidence" value="ECO:0007669"/>
    <property type="project" value="InterPro"/>
</dbReference>
<evidence type="ECO:0000256" key="1">
    <source>
        <dbReference type="ARBA" id="ARBA00004141"/>
    </source>
</evidence>
<keyword evidence="4" id="KW-1185">Reference proteome</keyword>
<dbReference type="CDD" id="cd18990">
    <property type="entry name" value="LGIC_ECD_GABAAR"/>
    <property type="match status" value="1"/>
</dbReference>
<reference evidence="4" key="1">
    <citation type="submission" date="2012-09" db="EMBL/GenBank/DDBJ databases">
        <authorList>
            <person name="Martin A.A."/>
        </authorList>
    </citation>
    <scope>NUCLEOTIDE SEQUENCE</scope>
</reference>
<dbReference type="AlphaFoldDB" id="A0A0K0DRF6"/>
<comment type="subcellular location">
    <subcellularLocation>
        <location evidence="1">Membrane</location>
        <topology evidence="1">Multi-pass membrane protein</topology>
    </subcellularLocation>
</comment>
<protein>
    <submittedName>
        <fullName evidence="5">Neurotransmitter-gated ion-channel ligand binding domain protein</fullName>
    </submittedName>
</protein>
<name>A0A0K0DRF6_ANGCA</name>
<dbReference type="GO" id="GO:0016020">
    <property type="term" value="C:membrane"/>
    <property type="evidence" value="ECO:0007669"/>
    <property type="project" value="UniProtKB-SubCell"/>
</dbReference>
<feature type="domain" description="Neurotransmitter-gated ion-channel ligand-binding" evidence="3">
    <location>
        <begin position="6"/>
        <end position="63"/>
    </location>
</feature>
<dbReference type="InterPro" id="IPR036734">
    <property type="entry name" value="Neur_chan_lig-bd_sf"/>
</dbReference>
<feature type="domain" description="Neurotransmitter-gated ion-channel ligand-binding" evidence="3">
    <location>
        <begin position="97"/>
        <end position="172"/>
    </location>
</feature>
<dbReference type="Gene3D" id="2.70.170.10">
    <property type="entry name" value="Neurotransmitter-gated ion-channel ligand-binding domain"/>
    <property type="match status" value="1"/>
</dbReference>
<evidence type="ECO:0000256" key="2">
    <source>
        <dbReference type="ARBA" id="ARBA00023136"/>
    </source>
</evidence>
<evidence type="ECO:0000259" key="3">
    <source>
        <dbReference type="Pfam" id="PF02931"/>
    </source>
</evidence>
<keyword evidence="2" id="KW-0472">Membrane</keyword>
<dbReference type="STRING" id="6313.A0A0K0DRF6"/>